<protein>
    <submittedName>
        <fullName evidence="2">Uncharacterized protein</fullName>
    </submittedName>
</protein>
<dbReference type="EMBL" id="CP029425">
    <property type="protein sequence ID" value="AWL93337.1"/>
    <property type="molecule type" value="Genomic_DNA"/>
</dbReference>
<organism evidence="2 3">
    <name type="scientific">Bradyrhizobium ottawaense</name>
    <dbReference type="NCBI Taxonomy" id="931866"/>
    <lineage>
        <taxon>Bacteria</taxon>
        <taxon>Pseudomonadati</taxon>
        <taxon>Pseudomonadota</taxon>
        <taxon>Alphaproteobacteria</taxon>
        <taxon>Hyphomicrobiales</taxon>
        <taxon>Nitrobacteraceae</taxon>
        <taxon>Bradyrhizobium</taxon>
    </lineage>
</organism>
<dbReference type="OrthoDB" id="7553153at2"/>
<dbReference type="KEGG" id="bot:CIT37_14935"/>
<name>A0A2U8P6Q0_9BRAD</name>
<dbReference type="GO" id="GO:0006352">
    <property type="term" value="P:DNA-templated transcription initiation"/>
    <property type="evidence" value="ECO:0007669"/>
    <property type="project" value="InterPro"/>
</dbReference>
<dbReference type="InterPro" id="IPR013325">
    <property type="entry name" value="RNA_pol_sigma_r2"/>
</dbReference>
<reference evidence="2 3" key="1">
    <citation type="journal article" date="2014" name="Int. J. Syst. Evol. Microbiol.">
        <title>Bradyrhizobium ottawaense sp. nov., a symbiotic nitrogen fixing bacterium from root nodules of soybeans in Canada.</title>
        <authorList>
            <person name="Yu X."/>
            <person name="Cloutier S."/>
            <person name="Tambong J.T."/>
            <person name="Bromfield E.S."/>
        </authorList>
    </citation>
    <scope>NUCLEOTIDE SEQUENCE [LARGE SCALE GENOMIC DNA]</scope>
    <source>
        <strain evidence="2 3">OO99</strain>
    </source>
</reference>
<evidence type="ECO:0000256" key="1">
    <source>
        <dbReference type="SAM" id="MobiDB-lite"/>
    </source>
</evidence>
<accession>A0A2U8P6Q0</accession>
<gene>
    <name evidence="2" type="ORF">CIT37_14935</name>
</gene>
<proteinExistence type="predicted"/>
<sequence>MRASTKTRMLPGGVGWNDILHEAIARVLDGSRPWPPDVPILAFLSGVMRSICNDHWRRARLEQRLLVSRDDPDQRSWPGDEADEEPDPERILAAAQKLANVYRLFEADPRALKIIAGMADGLTAREICKVHDMSELDYDTTRRRMRRTLLRHQQNWSK</sequence>
<evidence type="ECO:0000313" key="2">
    <source>
        <dbReference type="EMBL" id="AWL93337.1"/>
    </source>
</evidence>
<dbReference type="SUPFAM" id="SSF88946">
    <property type="entry name" value="Sigma2 domain of RNA polymerase sigma factors"/>
    <property type="match status" value="1"/>
</dbReference>
<dbReference type="Proteomes" id="UP000215703">
    <property type="component" value="Chromosome"/>
</dbReference>
<evidence type="ECO:0000313" key="3">
    <source>
        <dbReference type="Proteomes" id="UP000215703"/>
    </source>
</evidence>
<reference evidence="2 3" key="2">
    <citation type="journal article" date="2017" name="Syst. Appl. Microbiol.">
        <title>Soybeans inoculated with root zone soils of Canadian native legumes harbour diverse and novel Bradyrhizobium spp. that possess agricultural potential.</title>
        <authorList>
            <person name="Bromfield E.S.P."/>
            <person name="Cloutier S."/>
            <person name="Tambong J.T."/>
            <person name="Tran Thi T.V."/>
        </authorList>
    </citation>
    <scope>NUCLEOTIDE SEQUENCE [LARGE SCALE GENOMIC DNA]</scope>
    <source>
        <strain evidence="2 3">OO99</strain>
    </source>
</reference>
<feature type="region of interest" description="Disordered" evidence="1">
    <location>
        <begin position="70"/>
        <end position="89"/>
    </location>
</feature>
<dbReference type="AlphaFoldDB" id="A0A2U8P6Q0"/>
<dbReference type="GO" id="GO:0003700">
    <property type="term" value="F:DNA-binding transcription factor activity"/>
    <property type="evidence" value="ECO:0007669"/>
    <property type="project" value="InterPro"/>
</dbReference>